<keyword evidence="5" id="KW-0808">Transferase</keyword>
<evidence type="ECO:0000256" key="14">
    <source>
        <dbReference type="SAM" id="MobiDB-lite"/>
    </source>
</evidence>
<feature type="region of interest" description="Disordered" evidence="14">
    <location>
        <begin position="1"/>
        <end position="24"/>
    </location>
</feature>
<keyword evidence="10 15" id="KW-1133">Transmembrane helix</keyword>
<feature type="compositionally biased region" description="Basic and acidic residues" evidence="14">
    <location>
        <begin position="94"/>
        <end position="109"/>
    </location>
</feature>
<evidence type="ECO:0000259" key="16">
    <source>
        <dbReference type="PROSITE" id="PS50089"/>
    </source>
</evidence>
<feature type="compositionally biased region" description="Low complexity" evidence="14">
    <location>
        <begin position="440"/>
        <end position="450"/>
    </location>
</feature>
<evidence type="ECO:0000256" key="8">
    <source>
        <dbReference type="ARBA" id="ARBA00022786"/>
    </source>
</evidence>
<dbReference type="PROSITE" id="PS50089">
    <property type="entry name" value="ZF_RING_2"/>
    <property type="match status" value="1"/>
</dbReference>
<dbReference type="InterPro" id="IPR044602">
    <property type="entry name" value="ATL10/ATL72-79-like"/>
</dbReference>
<dbReference type="Gene3D" id="3.30.40.10">
    <property type="entry name" value="Zinc/RING finger domain, C3HC4 (zinc finger)"/>
    <property type="match status" value="1"/>
</dbReference>
<keyword evidence="9" id="KW-0862">Zinc</keyword>
<feature type="region of interest" description="Disordered" evidence="14">
    <location>
        <begin position="523"/>
        <end position="567"/>
    </location>
</feature>
<dbReference type="SUPFAM" id="SSF57850">
    <property type="entry name" value="RING/U-box"/>
    <property type="match status" value="1"/>
</dbReference>
<feature type="compositionally biased region" description="Gly residues" evidence="14">
    <location>
        <begin position="555"/>
        <end position="567"/>
    </location>
</feature>
<keyword evidence="13" id="KW-0863">Zinc-finger</keyword>
<keyword evidence="11 15" id="KW-0472">Membrane</keyword>
<comment type="pathway">
    <text evidence="3">Protein modification; protein ubiquitination.</text>
</comment>
<keyword evidence="8" id="KW-0833">Ubl conjugation pathway</keyword>
<dbReference type="EMBL" id="LVLJ01001151">
    <property type="protein sequence ID" value="OAE31200.1"/>
    <property type="molecule type" value="Genomic_DNA"/>
</dbReference>
<dbReference type="InterPro" id="IPR001841">
    <property type="entry name" value="Znf_RING"/>
</dbReference>
<feature type="compositionally biased region" description="Gly residues" evidence="14">
    <location>
        <begin position="255"/>
        <end position="271"/>
    </location>
</feature>
<evidence type="ECO:0000313" key="17">
    <source>
        <dbReference type="EMBL" id="OAE31200.1"/>
    </source>
</evidence>
<evidence type="ECO:0000256" key="6">
    <source>
        <dbReference type="ARBA" id="ARBA00022692"/>
    </source>
</evidence>
<feature type="region of interest" description="Disordered" evidence="14">
    <location>
        <begin position="410"/>
        <end position="494"/>
    </location>
</feature>
<comment type="similarity">
    <text evidence="12">Belongs to the RING-type zinc finger family. ATL subfamily.</text>
</comment>
<dbReference type="Proteomes" id="UP000077202">
    <property type="component" value="Unassembled WGS sequence"/>
</dbReference>
<feature type="compositionally biased region" description="Low complexity" evidence="14">
    <location>
        <begin position="545"/>
        <end position="554"/>
    </location>
</feature>
<comment type="catalytic activity">
    <reaction evidence="1">
        <text>S-ubiquitinyl-[E2 ubiquitin-conjugating enzyme]-L-cysteine + [acceptor protein]-L-lysine = [E2 ubiquitin-conjugating enzyme]-L-cysteine + N(6)-ubiquitinyl-[acceptor protein]-L-lysine.</text>
        <dbReference type="EC" id="2.3.2.27"/>
    </reaction>
</comment>
<gene>
    <name evidence="17" type="ORF">AXG93_1629s1190</name>
</gene>
<evidence type="ECO:0000313" key="18">
    <source>
        <dbReference type="Proteomes" id="UP000077202"/>
    </source>
</evidence>
<dbReference type="GO" id="GO:0061630">
    <property type="term" value="F:ubiquitin protein ligase activity"/>
    <property type="evidence" value="ECO:0007669"/>
    <property type="project" value="UniProtKB-EC"/>
</dbReference>
<evidence type="ECO:0000256" key="12">
    <source>
        <dbReference type="ARBA" id="ARBA00024209"/>
    </source>
</evidence>
<feature type="compositionally biased region" description="Low complexity" evidence="14">
    <location>
        <begin position="474"/>
        <end position="487"/>
    </location>
</feature>
<dbReference type="SMART" id="SM00184">
    <property type="entry name" value="RING"/>
    <property type="match status" value="1"/>
</dbReference>
<feature type="compositionally biased region" description="Basic and acidic residues" evidence="14">
    <location>
        <begin position="1"/>
        <end position="14"/>
    </location>
</feature>
<evidence type="ECO:0000256" key="10">
    <source>
        <dbReference type="ARBA" id="ARBA00022989"/>
    </source>
</evidence>
<keyword evidence="7" id="KW-0479">Metal-binding</keyword>
<dbReference type="EC" id="2.3.2.27" evidence="4"/>
<evidence type="ECO:0000256" key="9">
    <source>
        <dbReference type="ARBA" id="ARBA00022833"/>
    </source>
</evidence>
<evidence type="ECO:0000256" key="5">
    <source>
        <dbReference type="ARBA" id="ARBA00022679"/>
    </source>
</evidence>
<accession>A0A176WDD5</accession>
<evidence type="ECO:0000256" key="13">
    <source>
        <dbReference type="PROSITE-ProRule" id="PRU00175"/>
    </source>
</evidence>
<evidence type="ECO:0000256" key="4">
    <source>
        <dbReference type="ARBA" id="ARBA00012483"/>
    </source>
</evidence>
<dbReference type="InterPro" id="IPR013083">
    <property type="entry name" value="Znf_RING/FYVE/PHD"/>
</dbReference>
<dbReference type="PANTHER" id="PTHR46905:SF7">
    <property type="entry name" value="RING-H2 FINGER PROTEIN ATL78"/>
    <property type="match status" value="1"/>
</dbReference>
<dbReference type="Pfam" id="PF13639">
    <property type="entry name" value="zf-RING_2"/>
    <property type="match status" value="1"/>
</dbReference>
<feature type="transmembrane region" description="Helical" evidence="15">
    <location>
        <begin position="281"/>
        <end position="301"/>
    </location>
</feature>
<dbReference type="GO" id="GO:0016567">
    <property type="term" value="P:protein ubiquitination"/>
    <property type="evidence" value="ECO:0007669"/>
    <property type="project" value="UniProtKB-UniPathway"/>
</dbReference>
<comment type="caution">
    <text evidence="17">The sequence shown here is derived from an EMBL/GenBank/DDBJ whole genome shotgun (WGS) entry which is preliminary data.</text>
</comment>
<dbReference type="CDD" id="cd16461">
    <property type="entry name" value="RING-H2_EL5-like"/>
    <property type="match status" value="1"/>
</dbReference>
<dbReference type="UniPathway" id="UPA00143"/>
<evidence type="ECO:0000256" key="11">
    <source>
        <dbReference type="ARBA" id="ARBA00023136"/>
    </source>
</evidence>
<evidence type="ECO:0000256" key="7">
    <source>
        <dbReference type="ARBA" id="ARBA00022723"/>
    </source>
</evidence>
<evidence type="ECO:0000256" key="2">
    <source>
        <dbReference type="ARBA" id="ARBA00004167"/>
    </source>
</evidence>
<name>A0A176WDD5_MARPO</name>
<dbReference type="GO" id="GO:0008270">
    <property type="term" value="F:zinc ion binding"/>
    <property type="evidence" value="ECO:0007669"/>
    <property type="project" value="UniProtKB-KW"/>
</dbReference>
<feature type="compositionally biased region" description="Low complexity" evidence="14">
    <location>
        <begin position="410"/>
        <end position="427"/>
    </location>
</feature>
<dbReference type="PANTHER" id="PTHR46905">
    <property type="entry name" value="RING-H2 FINGER PROTEIN ATL78"/>
    <property type="match status" value="1"/>
</dbReference>
<feature type="region of interest" description="Disordered" evidence="14">
    <location>
        <begin position="244"/>
        <end position="271"/>
    </location>
</feature>
<protein>
    <recommendedName>
        <fullName evidence="4">RING-type E3 ubiquitin transferase</fullName>
        <ecNumber evidence="4">2.3.2.27</ecNumber>
    </recommendedName>
</protein>
<keyword evidence="18" id="KW-1185">Reference proteome</keyword>
<sequence>MIRPVSADRPKRGSDSSSSVASTHRVPHMWTLCSLAADPITTVPSKRWPQIHLRIVHTHRSPKPGQGVDNSDRREQPRASGGEDSSVAMAGGPARRDDSEASPESERGVAGRSARFSCALLCCGVLSRLRAGRGDARALRGGGGEVRGGSKGEMVRGEAQWGFAPTGERGGVGGGGGRRQHAAMEEIVVSGAGALSPRLAVATAAAAAAAGGRTLKNWAPRRALISAPRNVLLQLASHPFPFPAEGPASLNEPATGGGGPGGRAGSNNGGGTTFDTLDPNVVIILVVLLFALICAAFLNSIMRCVMRRSNRTEEAAEEPQSVQGLDAKALAVLPVLSFRSATIGKLKEGSPAECTICLSDFVENEKVRLLPKCNHVFHIDCIDMWLLSHVSCPVCRDSIVEDPKLQTSIAVPASSSDPIDSSAASQSNMRAELLRERGGSSSSSSSSSASVAGPSDALVLYSPSNAGGAGGGSSSSSASQQAGVPGSRRGGRGSSVRASLYSMFAAENVMNLFTASIGPASRGHHLLHHSSASSSNSPADPPPAAALSAAPAAGRGAGGPAAGAGGS</sequence>
<reference evidence="17" key="1">
    <citation type="submission" date="2016-03" db="EMBL/GenBank/DDBJ databases">
        <title>Mechanisms controlling the formation of the plant cell surface in tip-growing cells are functionally conserved among land plants.</title>
        <authorList>
            <person name="Honkanen S."/>
            <person name="Jones V.A."/>
            <person name="Morieri G."/>
            <person name="Champion C."/>
            <person name="Hetherington A.J."/>
            <person name="Kelly S."/>
            <person name="Saint-Marcoux D."/>
            <person name="Proust H."/>
            <person name="Prescott H."/>
            <person name="Dolan L."/>
        </authorList>
    </citation>
    <scope>NUCLEOTIDE SEQUENCE [LARGE SCALE GENOMIC DNA]</scope>
    <source>
        <tissue evidence="17">Whole gametophyte</tissue>
    </source>
</reference>
<proteinExistence type="inferred from homology"/>
<organism evidence="17 18">
    <name type="scientific">Marchantia polymorpha subsp. ruderalis</name>
    <dbReference type="NCBI Taxonomy" id="1480154"/>
    <lineage>
        <taxon>Eukaryota</taxon>
        <taxon>Viridiplantae</taxon>
        <taxon>Streptophyta</taxon>
        <taxon>Embryophyta</taxon>
        <taxon>Marchantiophyta</taxon>
        <taxon>Marchantiopsida</taxon>
        <taxon>Marchantiidae</taxon>
        <taxon>Marchantiales</taxon>
        <taxon>Marchantiaceae</taxon>
        <taxon>Marchantia</taxon>
    </lineage>
</organism>
<feature type="region of interest" description="Disordered" evidence="14">
    <location>
        <begin position="56"/>
        <end position="109"/>
    </location>
</feature>
<evidence type="ECO:0000256" key="1">
    <source>
        <dbReference type="ARBA" id="ARBA00000900"/>
    </source>
</evidence>
<dbReference type="AlphaFoldDB" id="A0A176WDD5"/>
<feature type="domain" description="RING-type" evidence="16">
    <location>
        <begin position="354"/>
        <end position="396"/>
    </location>
</feature>
<keyword evidence="6 15" id="KW-0812">Transmembrane</keyword>
<comment type="subcellular location">
    <subcellularLocation>
        <location evidence="2">Membrane</location>
        <topology evidence="2">Single-pass membrane protein</topology>
    </subcellularLocation>
</comment>
<evidence type="ECO:0000256" key="15">
    <source>
        <dbReference type="SAM" id="Phobius"/>
    </source>
</evidence>
<evidence type="ECO:0000256" key="3">
    <source>
        <dbReference type="ARBA" id="ARBA00004906"/>
    </source>
</evidence>
<dbReference type="FunFam" id="3.30.40.10:FF:000187">
    <property type="entry name" value="E3 ubiquitin-protein ligase ATL6"/>
    <property type="match status" value="1"/>
</dbReference>
<dbReference type="GO" id="GO:0016020">
    <property type="term" value="C:membrane"/>
    <property type="evidence" value="ECO:0007669"/>
    <property type="project" value="UniProtKB-SubCell"/>
</dbReference>